<dbReference type="Proteomes" id="UP000605970">
    <property type="component" value="Unassembled WGS sequence"/>
</dbReference>
<dbReference type="EMBL" id="JABEBT010000117">
    <property type="protein sequence ID" value="KAF7631142.1"/>
    <property type="molecule type" value="Genomic_DNA"/>
</dbReference>
<accession>A0A8S9ZF81</accession>
<evidence type="ECO:0000313" key="2">
    <source>
        <dbReference type="Proteomes" id="UP000605970"/>
    </source>
</evidence>
<reference evidence="1" key="1">
    <citation type="journal article" date="2020" name="Ecol. Evol.">
        <title>Genome structure and content of the rice root-knot nematode (Meloidogyne graminicola).</title>
        <authorList>
            <person name="Phan N.T."/>
            <person name="Danchin E.G.J."/>
            <person name="Klopp C."/>
            <person name="Perfus-Barbeoch L."/>
            <person name="Kozlowski D.K."/>
            <person name="Koutsovoulos G.D."/>
            <person name="Lopez-Roques C."/>
            <person name="Bouchez O."/>
            <person name="Zahm M."/>
            <person name="Besnard G."/>
            <person name="Bellafiore S."/>
        </authorList>
    </citation>
    <scope>NUCLEOTIDE SEQUENCE</scope>
    <source>
        <strain evidence="1">VN-18</strain>
    </source>
</reference>
<name>A0A8S9ZF81_9BILA</name>
<protein>
    <submittedName>
        <fullName evidence="1">Uncharacterized protein</fullName>
    </submittedName>
</protein>
<sequence length="77" mass="8757">MKSIGISNSSGPKQILNGHSVQGNVCLCPALFKKSQDNCNRLLYTLKTKVQEWDKDRLDCDFDNKKIKISLRISIFI</sequence>
<comment type="caution">
    <text evidence="1">The sequence shown here is derived from an EMBL/GenBank/DDBJ whole genome shotgun (WGS) entry which is preliminary data.</text>
</comment>
<keyword evidence="2" id="KW-1185">Reference proteome</keyword>
<gene>
    <name evidence="1" type="ORF">Mgra_00008636</name>
</gene>
<organism evidence="1 2">
    <name type="scientific">Meloidogyne graminicola</name>
    <dbReference type="NCBI Taxonomy" id="189291"/>
    <lineage>
        <taxon>Eukaryota</taxon>
        <taxon>Metazoa</taxon>
        <taxon>Ecdysozoa</taxon>
        <taxon>Nematoda</taxon>
        <taxon>Chromadorea</taxon>
        <taxon>Rhabditida</taxon>
        <taxon>Tylenchina</taxon>
        <taxon>Tylenchomorpha</taxon>
        <taxon>Tylenchoidea</taxon>
        <taxon>Meloidogynidae</taxon>
        <taxon>Meloidogyninae</taxon>
        <taxon>Meloidogyne</taxon>
    </lineage>
</organism>
<proteinExistence type="predicted"/>
<evidence type="ECO:0000313" key="1">
    <source>
        <dbReference type="EMBL" id="KAF7631142.1"/>
    </source>
</evidence>
<dbReference type="AlphaFoldDB" id="A0A8S9ZF81"/>